<dbReference type="RefSeq" id="WP_085753836.1">
    <property type="nucleotide sequence ID" value="NZ_BSPR01000017.1"/>
</dbReference>
<reference evidence="1 2" key="1">
    <citation type="submission" date="2016-04" db="EMBL/GenBank/DDBJ databases">
        <title>Complete genome sequence of natural rubber-degrading, novel Gram-negative bacterium, Rhizobacter gummiphilus strain NS21.</title>
        <authorList>
            <person name="Tabata M."/>
            <person name="Kasai D."/>
            <person name="Fukuda M."/>
        </authorList>
    </citation>
    <scope>NUCLEOTIDE SEQUENCE [LARGE SCALE GENOMIC DNA]</scope>
    <source>
        <strain evidence="1 2">NS21</strain>
    </source>
</reference>
<evidence type="ECO:0000313" key="2">
    <source>
        <dbReference type="Proteomes" id="UP000193427"/>
    </source>
</evidence>
<sequence>MNRLLAPWCLAAALVTTTPWALAADSGSGSDALATARELVAAKRFDAAIESLREVNDTGSADWQNLMGYSLRRSKTPDVAAAQKHYDTALRIDPNHRGALAYSGELALMKGDLPTAEQRLARLDKVCARKCSEYLDLEDAVKRYKVNGKYVGW</sequence>
<dbReference type="STRING" id="946333.A4W93_28460"/>
<dbReference type="AlphaFoldDB" id="A0A1W6LH20"/>
<dbReference type="Proteomes" id="UP000193427">
    <property type="component" value="Chromosome"/>
</dbReference>
<gene>
    <name evidence="1" type="ORF">A4W93_28460</name>
</gene>
<evidence type="ECO:0000313" key="1">
    <source>
        <dbReference type="EMBL" id="ARN23510.1"/>
    </source>
</evidence>
<accession>A0A1W6LH20</accession>
<organism evidence="1 2">
    <name type="scientific">Piscinibacter gummiphilus</name>
    <dbReference type="NCBI Taxonomy" id="946333"/>
    <lineage>
        <taxon>Bacteria</taxon>
        <taxon>Pseudomonadati</taxon>
        <taxon>Pseudomonadota</taxon>
        <taxon>Betaproteobacteria</taxon>
        <taxon>Burkholderiales</taxon>
        <taxon>Sphaerotilaceae</taxon>
        <taxon>Piscinibacter</taxon>
    </lineage>
</organism>
<dbReference type="SUPFAM" id="SSF48452">
    <property type="entry name" value="TPR-like"/>
    <property type="match status" value="1"/>
</dbReference>
<dbReference type="Gene3D" id="1.25.40.10">
    <property type="entry name" value="Tetratricopeptide repeat domain"/>
    <property type="match status" value="1"/>
</dbReference>
<dbReference type="EMBL" id="CP015118">
    <property type="protein sequence ID" value="ARN23510.1"/>
    <property type="molecule type" value="Genomic_DNA"/>
</dbReference>
<protein>
    <submittedName>
        <fullName evidence="1">Uncharacterized protein</fullName>
    </submittedName>
</protein>
<keyword evidence="2" id="KW-1185">Reference proteome</keyword>
<dbReference type="InterPro" id="IPR011990">
    <property type="entry name" value="TPR-like_helical_dom_sf"/>
</dbReference>
<dbReference type="KEGG" id="rgu:A4W93_28460"/>
<proteinExistence type="predicted"/>
<name>A0A1W6LH20_9BURK</name>
<dbReference type="OrthoDB" id="8592798at2"/>